<comment type="caution">
    <text evidence="1">The sequence shown here is derived from an EMBL/GenBank/DDBJ whole genome shotgun (WGS) entry which is preliminary data.</text>
</comment>
<reference evidence="1 2" key="1">
    <citation type="submission" date="2021-06" db="EMBL/GenBank/DDBJ databases">
        <authorList>
            <person name="Grouzdev D.S."/>
            <person name="Koziaeva V."/>
        </authorList>
    </citation>
    <scope>NUCLEOTIDE SEQUENCE [LARGE SCALE GENOMIC DNA]</scope>
    <source>
        <strain evidence="1 2">22</strain>
    </source>
</reference>
<organism evidence="1 2">
    <name type="scientific">Prosthecodimorpha staleyi</name>
    <dbReference type="NCBI Taxonomy" id="2840188"/>
    <lineage>
        <taxon>Bacteria</taxon>
        <taxon>Pseudomonadati</taxon>
        <taxon>Pseudomonadota</taxon>
        <taxon>Alphaproteobacteria</taxon>
        <taxon>Hyphomicrobiales</taxon>
        <taxon>Ancalomicrobiaceae</taxon>
        <taxon>Prosthecodimorpha</taxon>
    </lineage>
</organism>
<dbReference type="EMBL" id="JAHHZF010000010">
    <property type="protein sequence ID" value="MBT9291840.1"/>
    <property type="molecule type" value="Genomic_DNA"/>
</dbReference>
<evidence type="ECO:0000313" key="1">
    <source>
        <dbReference type="EMBL" id="MBT9291840.1"/>
    </source>
</evidence>
<proteinExistence type="predicted"/>
<name>A0A947D693_9HYPH</name>
<protein>
    <submittedName>
        <fullName evidence="1">DUF3489 domain-containing protein</fullName>
    </submittedName>
</protein>
<dbReference type="Proteomes" id="UP000766595">
    <property type="component" value="Unassembled WGS sequence"/>
</dbReference>
<dbReference type="Pfam" id="PF11994">
    <property type="entry name" value="DUF3489"/>
    <property type="match status" value="1"/>
</dbReference>
<dbReference type="RefSeq" id="WP_261970367.1">
    <property type="nucleotide sequence ID" value="NZ_JAHHZF010000010.1"/>
</dbReference>
<gene>
    <name evidence="1" type="ORF">KL771_20415</name>
</gene>
<keyword evidence="2" id="KW-1185">Reference proteome</keyword>
<dbReference type="InterPro" id="IPR021880">
    <property type="entry name" value="DUF3489"/>
</dbReference>
<sequence length="194" mass="20200">MAKLTDTQLLVLSSASQRSSLNLLPMPNHLKGGAIPKVLHVLLTSGLVVEVEAVEDEPVWRRMDDGRETRLILTNDGLAVLGIEPVTSPDAALQAGGGGDVAVPVKTSAPEAPVAPTGANGAPVRKTRDGTKQAKLIAMLKAPAGATIAEIAEATGWQSHTVRGVLAGPLKKKLGLEVASAKEDQRGRVYRIAD</sequence>
<evidence type="ECO:0000313" key="2">
    <source>
        <dbReference type="Proteomes" id="UP000766595"/>
    </source>
</evidence>
<dbReference type="AlphaFoldDB" id="A0A947D693"/>
<accession>A0A947D693</accession>